<feature type="compositionally biased region" description="Low complexity" evidence="1">
    <location>
        <begin position="42"/>
        <end position="68"/>
    </location>
</feature>
<reference evidence="3" key="1">
    <citation type="journal article" date="2016" name="Nat. Biotechnol.">
        <title>Sequencing wild and cultivated cassava and related species reveals extensive interspecific hybridization and genetic diversity.</title>
        <authorList>
            <person name="Bredeson J.V."/>
            <person name="Lyons J.B."/>
            <person name="Prochnik S.E."/>
            <person name="Wu G.A."/>
            <person name="Ha C.M."/>
            <person name="Edsinger-Gonzales E."/>
            <person name="Grimwood J."/>
            <person name="Schmutz J."/>
            <person name="Rabbi I.Y."/>
            <person name="Egesi C."/>
            <person name="Nauluvula P."/>
            <person name="Lebot V."/>
            <person name="Ndunguru J."/>
            <person name="Mkamilo G."/>
            <person name="Bart R.S."/>
            <person name="Setter T.L."/>
            <person name="Gleadow R.M."/>
            <person name="Kulakow P."/>
            <person name="Ferguson M.E."/>
            <person name="Rounsley S."/>
            <person name="Rokhsar D.S."/>
        </authorList>
    </citation>
    <scope>NUCLEOTIDE SEQUENCE [LARGE SCALE GENOMIC DNA]</scope>
    <source>
        <strain evidence="3">cv. AM560-2</strain>
    </source>
</reference>
<comment type="caution">
    <text evidence="2">The sequence shown here is derived from an EMBL/GenBank/DDBJ whole genome shotgun (WGS) entry which is preliminary data.</text>
</comment>
<sequence>MALLGSFIPKALLPSATSTRLSYYLRKAMIITYRVDTEDKTTSGSGSHTNSSTSGSTSKTNPSSSGNN</sequence>
<dbReference type="EMBL" id="CM004389">
    <property type="protein sequence ID" value="OAY54757.1"/>
    <property type="molecule type" value="Genomic_DNA"/>
</dbReference>
<dbReference type="Gramene" id="Manes.03G099100.1.v8.1">
    <property type="protein sequence ID" value="Manes.03G099100.1.v8.1.CDS"/>
    <property type="gene ID" value="Manes.03G099100.v8.1"/>
</dbReference>
<keyword evidence="3" id="KW-1185">Reference proteome</keyword>
<dbReference type="Proteomes" id="UP000091857">
    <property type="component" value="Chromosome 3"/>
</dbReference>
<proteinExistence type="predicted"/>
<evidence type="ECO:0000313" key="2">
    <source>
        <dbReference type="EMBL" id="OAY54757.1"/>
    </source>
</evidence>
<gene>
    <name evidence="2" type="ORF">MANES_03G099100v8</name>
</gene>
<protein>
    <submittedName>
        <fullName evidence="2">Uncharacterized protein</fullName>
    </submittedName>
</protein>
<dbReference type="AlphaFoldDB" id="A0A2C9W652"/>
<organism evidence="2 3">
    <name type="scientific">Manihot esculenta</name>
    <name type="common">Cassava</name>
    <name type="synonym">Jatropha manihot</name>
    <dbReference type="NCBI Taxonomy" id="3983"/>
    <lineage>
        <taxon>Eukaryota</taxon>
        <taxon>Viridiplantae</taxon>
        <taxon>Streptophyta</taxon>
        <taxon>Embryophyta</taxon>
        <taxon>Tracheophyta</taxon>
        <taxon>Spermatophyta</taxon>
        <taxon>Magnoliopsida</taxon>
        <taxon>eudicotyledons</taxon>
        <taxon>Gunneridae</taxon>
        <taxon>Pentapetalae</taxon>
        <taxon>rosids</taxon>
        <taxon>fabids</taxon>
        <taxon>Malpighiales</taxon>
        <taxon>Euphorbiaceae</taxon>
        <taxon>Crotonoideae</taxon>
        <taxon>Manihoteae</taxon>
        <taxon>Manihot</taxon>
    </lineage>
</organism>
<evidence type="ECO:0000256" key="1">
    <source>
        <dbReference type="SAM" id="MobiDB-lite"/>
    </source>
</evidence>
<name>A0A2C9W652_MANES</name>
<accession>A0A2C9W652</accession>
<evidence type="ECO:0000313" key="3">
    <source>
        <dbReference type="Proteomes" id="UP000091857"/>
    </source>
</evidence>
<feature type="region of interest" description="Disordered" evidence="1">
    <location>
        <begin position="36"/>
        <end position="68"/>
    </location>
</feature>